<dbReference type="InterPro" id="IPR025645">
    <property type="entry name" value="DUF4349"/>
</dbReference>
<evidence type="ECO:0000313" key="6">
    <source>
        <dbReference type="EMBL" id="GAA5067696.1"/>
    </source>
</evidence>
<feature type="domain" description="DUF4349" evidence="5">
    <location>
        <begin position="68"/>
        <end position="276"/>
    </location>
</feature>
<keyword evidence="3" id="KW-1133">Transmembrane helix</keyword>
<feature type="region of interest" description="Disordered" evidence="2">
    <location>
        <begin position="285"/>
        <end position="366"/>
    </location>
</feature>
<evidence type="ECO:0000313" key="7">
    <source>
        <dbReference type="Proteomes" id="UP001500603"/>
    </source>
</evidence>
<dbReference type="Proteomes" id="UP001500603">
    <property type="component" value="Unassembled WGS sequence"/>
</dbReference>
<gene>
    <name evidence="6" type="ORF">GCM10023318_57190</name>
</gene>
<organism evidence="6 7">
    <name type="scientific">Nocardia callitridis</name>
    <dbReference type="NCBI Taxonomy" id="648753"/>
    <lineage>
        <taxon>Bacteria</taxon>
        <taxon>Bacillati</taxon>
        <taxon>Actinomycetota</taxon>
        <taxon>Actinomycetes</taxon>
        <taxon>Mycobacteriales</taxon>
        <taxon>Nocardiaceae</taxon>
        <taxon>Nocardia</taxon>
    </lineage>
</organism>
<protein>
    <recommendedName>
        <fullName evidence="5">DUF4349 domain-containing protein</fullName>
    </recommendedName>
</protein>
<keyword evidence="4" id="KW-0732">Signal</keyword>
<evidence type="ECO:0000256" key="1">
    <source>
        <dbReference type="SAM" id="Coils"/>
    </source>
</evidence>
<dbReference type="Pfam" id="PF14257">
    <property type="entry name" value="DUF4349"/>
    <property type="match status" value="1"/>
</dbReference>
<keyword evidence="7" id="KW-1185">Reference proteome</keyword>
<comment type="caution">
    <text evidence="6">The sequence shown here is derived from an EMBL/GenBank/DDBJ whole genome shotgun (WGS) entry which is preliminary data.</text>
</comment>
<dbReference type="PROSITE" id="PS51257">
    <property type="entry name" value="PROKAR_LIPOPROTEIN"/>
    <property type="match status" value="1"/>
</dbReference>
<keyword evidence="3" id="KW-0812">Transmembrane</keyword>
<feature type="compositionally biased region" description="Polar residues" evidence="2">
    <location>
        <begin position="55"/>
        <end position="65"/>
    </location>
</feature>
<proteinExistence type="predicted"/>
<sequence>MRKLCAVLCIGLFGLTVLVGCGDDATEPTSTDVGSAEQAPAPALAPPGLRAQGQMKENNSDSTTVTDRKEVVTGSVDLTADDPIDVASTIVERVRTVQGRVDSRTDQPGVDDKDPSAQLTVRIPADKTDSFIDGLGGLARVTEVSTDRDDVTMRWEDLDARIKALQASVDRLRALIANAANTADLINAEQALSSRQGELDSLTAQKRRLDDQVALSTLTIDISSTANTPDAGPNNFWDGIVSGWHSLVDWLHDAVVFVGKAIPWVVFLVVIGAVVWGIARLTRRGRGNARGRHGPSKNTDSVKTTEKRADTGTSAQSGAAESESEASTPATSETSAEPGAHEFGGEADPGSTDPKGSGTERPDADN</sequence>
<feature type="compositionally biased region" description="Basic residues" evidence="2">
    <location>
        <begin position="285"/>
        <end position="295"/>
    </location>
</feature>
<feature type="transmembrane region" description="Helical" evidence="3">
    <location>
        <begin position="261"/>
        <end position="282"/>
    </location>
</feature>
<keyword evidence="1" id="KW-0175">Coiled coil</keyword>
<reference evidence="7" key="1">
    <citation type="journal article" date="2019" name="Int. J. Syst. Evol. Microbiol.">
        <title>The Global Catalogue of Microorganisms (GCM) 10K type strain sequencing project: providing services to taxonomists for standard genome sequencing and annotation.</title>
        <authorList>
            <consortium name="The Broad Institute Genomics Platform"/>
            <consortium name="The Broad Institute Genome Sequencing Center for Infectious Disease"/>
            <person name="Wu L."/>
            <person name="Ma J."/>
        </authorList>
    </citation>
    <scope>NUCLEOTIDE SEQUENCE [LARGE SCALE GENOMIC DNA]</scope>
    <source>
        <strain evidence="7">JCM 18298</strain>
    </source>
</reference>
<keyword evidence="3" id="KW-0472">Membrane</keyword>
<name>A0ABP9L1K5_9NOCA</name>
<evidence type="ECO:0000259" key="5">
    <source>
        <dbReference type="Pfam" id="PF14257"/>
    </source>
</evidence>
<dbReference type="RefSeq" id="WP_345499381.1">
    <property type="nucleotide sequence ID" value="NZ_BAABJM010000008.1"/>
</dbReference>
<feature type="compositionally biased region" description="Low complexity" evidence="2">
    <location>
        <begin position="311"/>
        <end position="338"/>
    </location>
</feature>
<feature type="coiled-coil region" evidence="1">
    <location>
        <begin position="162"/>
        <end position="189"/>
    </location>
</feature>
<evidence type="ECO:0000256" key="3">
    <source>
        <dbReference type="SAM" id="Phobius"/>
    </source>
</evidence>
<evidence type="ECO:0000256" key="4">
    <source>
        <dbReference type="SAM" id="SignalP"/>
    </source>
</evidence>
<feature type="chain" id="PRO_5046852044" description="DUF4349 domain-containing protein" evidence="4">
    <location>
        <begin position="20"/>
        <end position="366"/>
    </location>
</feature>
<feature type="signal peptide" evidence="4">
    <location>
        <begin position="1"/>
        <end position="19"/>
    </location>
</feature>
<evidence type="ECO:0000256" key="2">
    <source>
        <dbReference type="SAM" id="MobiDB-lite"/>
    </source>
</evidence>
<feature type="region of interest" description="Disordered" evidence="2">
    <location>
        <begin position="27"/>
        <end position="67"/>
    </location>
</feature>
<dbReference type="EMBL" id="BAABJM010000008">
    <property type="protein sequence ID" value="GAA5067696.1"/>
    <property type="molecule type" value="Genomic_DNA"/>
</dbReference>
<accession>A0ABP9L1K5</accession>